<gene>
    <name evidence="1" type="ORF">BBI08_14115</name>
</gene>
<dbReference type="EMBL" id="CP016537">
    <property type="protein sequence ID" value="ANU14919.1"/>
    <property type="molecule type" value="Genomic_DNA"/>
</dbReference>
<dbReference type="Proteomes" id="UP000092687">
    <property type="component" value="Chromosome"/>
</dbReference>
<protein>
    <recommendedName>
        <fullName evidence="3">Tryptophan repeat-containing protein</fullName>
    </recommendedName>
</protein>
<evidence type="ECO:0000313" key="1">
    <source>
        <dbReference type="EMBL" id="ANU14919.1"/>
    </source>
</evidence>
<reference evidence="2" key="2">
    <citation type="submission" date="2016-10" db="EMBL/GenBank/DDBJ databases">
        <authorList>
            <person name="See-Too W.S."/>
        </authorList>
    </citation>
    <scope>NUCLEOTIDE SEQUENCE [LARGE SCALE GENOMIC DNA]</scope>
    <source>
        <strain evidence="2">DSM 24743</strain>
    </source>
</reference>
<dbReference type="STRING" id="1215089.BBI08_14115"/>
<accession>A0A1C7DTI6</accession>
<organism evidence="1 2">
    <name type="scientific">Planococcus halocryophilus</name>
    <dbReference type="NCBI Taxonomy" id="1215089"/>
    <lineage>
        <taxon>Bacteria</taxon>
        <taxon>Bacillati</taxon>
        <taxon>Bacillota</taxon>
        <taxon>Bacilli</taxon>
        <taxon>Bacillales</taxon>
        <taxon>Caryophanaceae</taxon>
        <taxon>Planococcus</taxon>
    </lineage>
</organism>
<sequence>MFNSLNELMEAKSLKDKRSIPWNQICQEEQLSEKFINENADQVNWKLISGHQELSEGFIRKYRNRLFWDEIIKTQKLSESFIEKYANKKKWQPIAIEELSKKQQKTFEKESRAFDATYYWKLVSKKQQLANAKGLSPMFIEKHQNKLDWAELSRYQHLPMPLIYRHAHQVDWTLVTRYQVLSERFIEKYSNRVEWETISFHQSLSERFINRHHGKMSFISAQERRSEAFLFTHFDKLDAASILEHQQLANVKRYEPVDVYILTKGDQKKYILKFHGRTEGLEAIRKVDEEELYDHLEENGLLVVIEEDFPELKIIGDMRF</sequence>
<name>A0A1C7DTI6_9BACL</name>
<dbReference type="RefSeq" id="WP_065528424.1">
    <property type="nucleotide sequence ID" value="NZ_CP016537.2"/>
</dbReference>
<dbReference type="OrthoDB" id="2423658at2"/>
<dbReference type="KEGG" id="phc:BBI08_14115"/>
<evidence type="ECO:0008006" key="3">
    <source>
        <dbReference type="Google" id="ProtNLM"/>
    </source>
</evidence>
<keyword evidence="2" id="KW-1185">Reference proteome</keyword>
<proteinExistence type="predicted"/>
<evidence type="ECO:0000313" key="2">
    <source>
        <dbReference type="Proteomes" id="UP000092687"/>
    </source>
</evidence>
<dbReference type="AlphaFoldDB" id="A0A1C7DTI6"/>
<reference evidence="2" key="1">
    <citation type="submission" date="2016-07" db="EMBL/GenBank/DDBJ databases">
        <authorList>
            <person name="See-Too W.S."/>
        </authorList>
    </citation>
    <scope>NUCLEOTIDE SEQUENCE [LARGE SCALE GENOMIC DNA]</scope>
    <source>
        <strain evidence="2">DSM 24743</strain>
    </source>
</reference>